<comment type="caution">
    <text evidence="2">The sequence shown here is derived from an EMBL/GenBank/DDBJ whole genome shotgun (WGS) entry which is preliminary data.</text>
</comment>
<proteinExistence type="predicted"/>
<evidence type="ECO:0008006" key="4">
    <source>
        <dbReference type="Google" id="ProtNLM"/>
    </source>
</evidence>
<feature type="transmembrane region" description="Helical" evidence="1">
    <location>
        <begin position="7"/>
        <end position="33"/>
    </location>
</feature>
<dbReference type="EMBL" id="JBHSDK010000058">
    <property type="protein sequence ID" value="MFC4337724.1"/>
    <property type="molecule type" value="Genomic_DNA"/>
</dbReference>
<keyword evidence="3" id="KW-1185">Reference proteome</keyword>
<organism evidence="2 3">
    <name type="scientific">Salininema proteolyticum</name>
    <dbReference type="NCBI Taxonomy" id="1607685"/>
    <lineage>
        <taxon>Bacteria</taxon>
        <taxon>Bacillati</taxon>
        <taxon>Actinomycetota</taxon>
        <taxon>Actinomycetes</taxon>
        <taxon>Glycomycetales</taxon>
        <taxon>Glycomycetaceae</taxon>
        <taxon>Salininema</taxon>
    </lineage>
</organism>
<dbReference type="RefSeq" id="WP_380624996.1">
    <property type="nucleotide sequence ID" value="NZ_JBHSDK010000058.1"/>
</dbReference>
<evidence type="ECO:0000313" key="3">
    <source>
        <dbReference type="Proteomes" id="UP001595823"/>
    </source>
</evidence>
<feature type="transmembrane region" description="Helical" evidence="1">
    <location>
        <begin position="188"/>
        <end position="208"/>
    </location>
</feature>
<keyword evidence="1" id="KW-1133">Transmembrane helix</keyword>
<evidence type="ECO:0000313" key="2">
    <source>
        <dbReference type="EMBL" id="MFC4337724.1"/>
    </source>
</evidence>
<sequence length="218" mass="22801">MTQGKRIFAYLGEGLLALVALALLLTGLTLLAMTDDRGRFTVEEEDFSAEGDVLVGDSWDESVYRVGGVIESSEVRVELDGGSPLFAGFAAKEDVERFLEGTAHTLVHRATNAQGPTSEAVAGAKLAEDPAQADIWVASVEGQGPQSLVLDAAGLEGEYVPVVVNLEGGDSTSGSLATYYEVPFLGTVTWSLIGVGLVGLAGSVWLVVRTRRKAVSAA</sequence>
<reference evidence="3" key="1">
    <citation type="journal article" date="2019" name="Int. J. Syst. Evol. Microbiol.">
        <title>The Global Catalogue of Microorganisms (GCM) 10K type strain sequencing project: providing services to taxonomists for standard genome sequencing and annotation.</title>
        <authorList>
            <consortium name="The Broad Institute Genomics Platform"/>
            <consortium name="The Broad Institute Genome Sequencing Center for Infectious Disease"/>
            <person name="Wu L."/>
            <person name="Ma J."/>
        </authorList>
    </citation>
    <scope>NUCLEOTIDE SEQUENCE [LARGE SCALE GENOMIC DNA]</scope>
    <source>
        <strain evidence="3">IBRC-M 10908</strain>
    </source>
</reference>
<dbReference type="Proteomes" id="UP001595823">
    <property type="component" value="Unassembled WGS sequence"/>
</dbReference>
<accession>A0ABV8U3N1</accession>
<gene>
    <name evidence="2" type="ORF">ACFPET_21245</name>
</gene>
<evidence type="ECO:0000256" key="1">
    <source>
        <dbReference type="SAM" id="Phobius"/>
    </source>
</evidence>
<protein>
    <recommendedName>
        <fullName evidence="4">Secreted protein</fullName>
    </recommendedName>
</protein>
<keyword evidence="1" id="KW-0812">Transmembrane</keyword>
<keyword evidence="1" id="KW-0472">Membrane</keyword>
<name>A0ABV8U3N1_9ACTN</name>